<dbReference type="SMART" id="SM01308">
    <property type="entry name" value="RICTOR_N"/>
    <property type="match status" value="1"/>
</dbReference>
<dbReference type="SUPFAM" id="SSF51735">
    <property type="entry name" value="NAD(P)-binding Rossmann-fold domains"/>
    <property type="match status" value="1"/>
</dbReference>
<evidence type="ECO:0000256" key="2">
    <source>
        <dbReference type="ARBA" id="ARBA00004883"/>
    </source>
</evidence>
<dbReference type="Pfam" id="PF14666">
    <property type="entry name" value="RICTOR_M"/>
    <property type="match status" value="1"/>
</dbReference>
<feature type="compositionally biased region" description="Polar residues" evidence="7">
    <location>
        <begin position="1157"/>
        <end position="1167"/>
    </location>
</feature>
<keyword evidence="12" id="KW-1185">Reference proteome</keyword>
<dbReference type="Pfam" id="PF01370">
    <property type="entry name" value="Epimerase"/>
    <property type="match status" value="1"/>
</dbReference>
<protein>
    <recommendedName>
        <fullName evidence="5">GDP-L-fucose synthase</fullName>
        <ecNumber evidence="5">1.1.1.271</ecNumber>
    </recommendedName>
    <alternativeName>
        <fullName evidence="6">GDP-4-keto-6-deoxy-D-mannose-3,5-epimerase-4-reductase</fullName>
    </alternativeName>
</protein>
<dbReference type="GO" id="GO:0051897">
    <property type="term" value="P:positive regulation of phosphatidylinositol 3-kinase/protein kinase B signal transduction"/>
    <property type="evidence" value="ECO:0007669"/>
    <property type="project" value="TreeGrafter"/>
</dbReference>
<evidence type="ECO:0000256" key="6">
    <source>
        <dbReference type="ARBA" id="ARBA00032995"/>
    </source>
</evidence>
<dbReference type="InterPro" id="IPR001509">
    <property type="entry name" value="Epimerase_deHydtase"/>
</dbReference>
<sequence length="1820" mass="205453">MAISSYLIWTLRTSRSHRSRRDNEDNSVQLDLSRGLKENVKEVLTNLCQRHNVPSVKKLAYLNAIVKLISENDLSDCGYSVDDLFCCMRVGLIHEATQVRAAALRAVRYMLKKEQDVIAINKLQYPYFVARSMDVNLRNEMERMQALRLIRRILVLAPKHFSPVLARSLISLTNGGVEERDRAFRVFLATLCELGVLNSNLLISCGGVSALARAAMTGQSPSVVESVVGVLLTLLNNPDTRGSVSLLCFAAPYCELHSSSIERTKEEREQRFAASKMALLSILRSYPGVLHFCCPTDNSGLKAIADILYVEQLEVRGAVLELLYELLDLPLPTWTDEPDVALAAVDPGRTRDSWKLSEGFVAAEGKFILPSLSSCWPNITEIHLALLVYALLECGLHKALAETIVSSDTFISVRAAVLLGALLHLAHSLLPSEVCDLTPPLPNLLEHASAGKHQALAAVTILGRMHTMMRRRPVPASLFLDRILQAGSWLRPTLPRRRRPSSRHWLRRESPTTPLLKDAQVLSSKDALAWNWPVVRSILRSREDTIRILHDSDHRMFIKRLVRYFKPSSNAYSRVELGTNAILAREATLAGCELLNCLLELHEPESTKLLNELIGDIAEQISYIRSAQSAHDCLFSPRHMSTTCCQKYFLFLGQLSHSAKGTVILKGFNLLEKLRDLALATNHDCYVKLIVSSLDYSREGPNRKVLNKIIAEASLESTRLYATQFLRLILRARMSDAYHWAIILLTEKLTDTSKVVALTALEVLREACEETEYLEILLHQGEHQGNWDKWLQHLGDKGYLLKIRLYSLSEGFSCLPSPSEELEKWIGPGGFAERYVGLIEGEIHDSLTRRQRNENGSYHRRTTNELIMPRNIFILPHLIGQIVQHEFGMQLLLRRNVINHCARIIERFRLDLGDGGDSESNSRCTKSSRFIVDDTYTMSEESCIEECMESNRLETIIDAETVELPGLVTPPKAESLIEIRRKVSLDDSRRTTPNRSWRSDPEIRDDQSINLEKQILKTKSALWALGHVGTSAAGVEQLIHSRVIEVIASMAETCPYYSVRATAMYALSLIATTRAGTDALITFDWPSVRHRRGDHWSIIRPTARYPIPSPILIQRHHRSLSDGKPELPEPVARRTRNRSESAATDLEARRERGETPSPLSSIQRLSQQDAEGYARLRSLQRYRRPSYSQSSLEMYSLDGQLSLQSLSEFDSSRSWIANNILTPTPPPLENDNDNLFYMGICLPRRLTTLFPDPPQPVVSIVVDDTSKPEIGPSEIDEESGSESDADTEHCRVCLVCYHARNSIKVFTGEADIKLRREILRHTQRLANPVWYRHSRQTLLRLRQRYPEKFQDVCLFSDVATRLGSSSYRMPARRFLQELFLDSSFDALYTEPASILKLPVGTEENPLQSCVPITPEVSPRATHNPSESKVNGRVTFSEIQAGQLAIVAEEAAGDACTMNKRDKLQEILQISERRSDEKIIAEILNPEERIHYLGNKFSSMSEYKNVILVTGGTGLVGTAIKRIVEEHKRPDEKWVFVGSKDADLCDKASTVELFNKHKPTHVIHLAAMVGGLFHNMAHNLDFLRKNIHMNDNVLQTAHETGVNKVVSCLSTCIFPDKTTYPIDETMIHNGPPHPSNYGYSYAKRLIDIANKGYHEQYSRIYTSVVPCNVFGPNDNFHPSASHVIPGLIRRLYDLIRDGNTEDKVFTVLGSGKPLRQFIYSLDLAKLIIWVLREYSSVEPIILSVDESQEITISQVVDAIVKAFDFKGSIRNDLSAADGQYKKTASNAKLRSYLPDFQFTPFDQAIKETVDWYIKHHDQARN</sequence>
<dbReference type="InterPro" id="IPR029452">
    <property type="entry name" value="RICTOR_V"/>
</dbReference>
<dbReference type="Gene3D" id="3.90.25.10">
    <property type="entry name" value="UDP-galactose 4-epimerase, domain 1"/>
    <property type="match status" value="1"/>
</dbReference>
<dbReference type="EMBL" id="JAIFRP010000006">
    <property type="protein sequence ID" value="KAK2588416.1"/>
    <property type="molecule type" value="Genomic_DNA"/>
</dbReference>
<organism evidence="11 12">
    <name type="scientific">Odynerus spinipes</name>
    <dbReference type="NCBI Taxonomy" id="1348599"/>
    <lineage>
        <taxon>Eukaryota</taxon>
        <taxon>Metazoa</taxon>
        <taxon>Ecdysozoa</taxon>
        <taxon>Arthropoda</taxon>
        <taxon>Hexapoda</taxon>
        <taxon>Insecta</taxon>
        <taxon>Pterygota</taxon>
        <taxon>Neoptera</taxon>
        <taxon>Endopterygota</taxon>
        <taxon>Hymenoptera</taxon>
        <taxon>Apocrita</taxon>
        <taxon>Aculeata</taxon>
        <taxon>Vespoidea</taxon>
        <taxon>Vespidae</taxon>
        <taxon>Eumeninae</taxon>
        <taxon>Odynerus</taxon>
    </lineage>
</organism>
<dbReference type="InterPro" id="IPR028268">
    <property type="entry name" value="Pianissimo_fam"/>
</dbReference>
<evidence type="ECO:0000256" key="4">
    <source>
        <dbReference type="ARBA" id="ARBA00008878"/>
    </source>
</evidence>
<comment type="similarity">
    <text evidence="4">Belongs to the RICTOR family.</text>
</comment>
<dbReference type="SMART" id="SM01310">
    <property type="entry name" value="RICTOR_V"/>
    <property type="match status" value="1"/>
</dbReference>
<evidence type="ECO:0000256" key="3">
    <source>
        <dbReference type="ARBA" id="ARBA00005959"/>
    </source>
</evidence>
<evidence type="ECO:0000256" key="5">
    <source>
        <dbReference type="ARBA" id="ARBA00012371"/>
    </source>
</evidence>
<dbReference type="HAMAP" id="MF_00956">
    <property type="entry name" value="GDP_fucose_synth"/>
    <property type="match status" value="1"/>
</dbReference>
<dbReference type="CDD" id="cd05239">
    <property type="entry name" value="GDP_FS_SDR_e"/>
    <property type="match status" value="1"/>
</dbReference>
<feature type="region of interest" description="Disordered" evidence="7">
    <location>
        <begin position="1118"/>
        <end position="1167"/>
    </location>
</feature>
<dbReference type="PANTHER" id="PTHR13298:SF11">
    <property type="entry name" value="RAPAMYCIN-INSENSITIVE COMPANION OF MTOR"/>
    <property type="match status" value="1"/>
</dbReference>
<dbReference type="InterPro" id="IPR016024">
    <property type="entry name" value="ARM-type_fold"/>
</dbReference>
<reference evidence="11" key="2">
    <citation type="journal article" date="2023" name="Commun. Biol.">
        <title>Intrasexual cuticular hydrocarbon dimorphism in a wasp sheds light on hydrocarbon biosynthesis genes in Hymenoptera.</title>
        <authorList>
            <person name="Moris V.C."/>
            <person name="Podsiadlowski L."/>
            <person name="Martin S."/>
            <person name="Oeyen J.P."/>
            <person name="Donath A."/>
            <person name="Petersen M."/>
            <person name="Wilbrandt J."/>
            <person name="Misof B."/>
            <person name="Liedtke D."/>
            <person name="Thamm M."/>
            <person name="Scheiner R."/>
            <person name="Schmitt T."/>
            <person name="Niehuis O."/>
        </authorList>
    </citation>
    <scope>NUCLEOTIDE SEQUENCE</scope>
    <source>
        <strain evidence="11">GBR_01_08_01A</strain>
    </source>
</reference>
<name>A0AAD9RYU0_9HYME</name>
<evidence type="ECO:0000256" key="7">
    <source>
        <dbReference type="SAM" id="MobiDB-lite"/>
    </source>
</evidence>
<dbReference type="SMART" id="SM01303">
    <property type="entry name" value="RasGEF_N_2"/>
    <property type="match status" value="1"/>
</dbReference>
<evidence type="ECO:0000259" key="8">
    <source>
        <dbReference type="SMART" id="SM01307"/>
    </source>
</evidence>
<evidence type="ECO:0000259" key="10">
    <source>
        <dbReference type="SMART" id="SM01310"/>
    </source>
</evidence>
<dbReference type="GO" id="GO:0038203">
    <property type="term" value="P:TORC2 signaling"/>
    <property type="evidence" value="ECO:0007669"/>
    <property type="project" value="TreeGrafter"/>
</dbReference>
<dbReference type="Pfam" id="PF14663">
    <property type="entry name" value="RasGEF_N_2"/>
    <property type="match status" value="1"/>
</dbReference>
<feature type="domain" description="Rapamycin-insensitive companion of mTOR middle" evidence="8">
    <location>
        <begin position="507"/>
        <end position="732"/>
    </location>
</feature>
<dbReference type="Pfam" id="PF14664">
    <property type="entry name" value="RICTOR_N"/>
    <property type="match status" value="1"/>
</dbReference>
<dbReference type="SUPFAM" id="SSF48371">
    <property type="entry name" value="ARM repeat"/>
    <property type="match status" value="1"/>
</dbReference>
<evidence type="ECO:0000313" key="11">
    <source>
        <dbReference type="EMBL" id="KAK2588416.1"/>
    </source>
</evidence>
<dbReference type="InterPro" id="IPR028614">
    <property type="entry name" value="GDP_fucose/colitose_synth"/>
</dbReference>
<dbReference type="InterPro" id="IPR029453">
    <property type="entry name" value="Rictor_IV"/>
</dbReference>
<comment type="pathway">
    <text evidence="2">Nucleotide-sugar biosynthesis; GDP-L-fucose biosynthesis via de novo pathway; GDP-L-fucose from GDP-alpha-D-mannose: step 2/2.</text>
</comment>
<dbReference type="InterPro" id="IPR036291">
    <property type="entry name" value="NAD(P)-bd_dom_sf"/>
</dbReference>
<gene>
    <name evidence="11" type="ORF">KPH14_004417</name>
</gene>
<dbReference type="GO" id="GO:0031932">
    <property type="term" value="C:TORC2 complex"/>
    <property type="evidence" value="ECO:0007669"/>
    <property type="project" value="InterPro"/>
</dbReference>
<comment type="function">
    <text evidence="1">Catalyzes the two-step NADP-dependent conversion of GDP-4-dehydro-6-deoxy-D-mannose to GDP-fucose, involving an epimerase and a reductase reaction.</text>
</comment>
<feature type="domain" description="Rapamycin-insensitive companion of mTOR N-terminal" evidence="9">
    <location>
        <begin position="59"/>
        <end position="431"/>
    </location>
</feature>
<dbReference type="Proteomes" id="UP001258017">
    <property type="component" value="Unassembled WGS sequence"/>
</dbReference>
<dbReference type="Pfam" id="PF14668">
    <property type="entry name" value="RICTOR_V"/>
    <property type="match status" value="1"/>
</dbReference>
<comment type="similarity">
    <text evidence="3">Belongs to the NAD(P)-dependent epimerase/dehydratase family. Fucose synthase subfamily.</text>
</comment>
<dbReference type="PANTHER" id="PTHR13298">
    <property type="entry name" value="CYTOSOLIC REGULATOR PIANISSIMO"/>
    <property type="match status" value="1"/>
</dbReference>
<evidence type="ECO:0000256" key="1">
    <source>
        <dbReference type="ARBA" id="ARBA00002870"/>
    </source>
</evidence>
<dbReference type="GO" id="GO:0043539">
    <property type="term" value="F:protein serine/threonine kinase activator activity"/>
    <property type="evidence" value="ECO:0007669"/>
    <property type="project" value="TreeGrafter"/>
</dbReference>
<comment type="caution">
    <text evidence="11">The sequence shown here is derived from an EMBL/GenBank/DDBJ whole genome shotgun (WGS) entry which is preliminary data.</text>
</comment>
<dbReference type="InterPro" id="IPR029451">
    <property type="entry name" value="RICTOR_M"/>
</dbReference>
<reference evidence="11" key="1">
    <citation type="submission" date="2021-08" db="EMBL/GenBank/DDBJ databases">
        <authorList>
            <person name="Misof B."/>
            <person name="Oliver O."/>
            <person name="Podsiadlowski L."/>
            <person name="Donath A."/>
            <person name="Peters R."/>
            <person name="Mayer C."/>
            <person name="Rust J."/>
            <person name="Gunkel S."/>
            <person name="Lesny P."/>
            <person name="Martin S."/>
            <person name="Oeyen J.P."/>
            <person name="Petersen M."/>
            <person name="Panagiotis P."/>
            <person name="Wilbrandt J."/>
            <person name="Tanja T."/>
        </authorList>
    </citation>
    <scope>NUCLEOTIDE SEQUENCE</scope>
    <source>
        <strain evidence="11">GBR_01_08_01A</strain>
        <tissue evidence="11">Thorax + abdomen</tissue>
    </source>
</reference>
<feature type="domain" description="Rapamycin-insensitive companion of mTOR" evidence="10">
    <location>
        <begin position="1015"/>
        <end position="1087"/>
    </location>
</feature>
<dbReference type="Gene3D" id="3.40.50.720">
    <property type="entry name" value="NAD(P)-binding Rossmann-like Domain"/>
    <property type="match status" value="1"/>
</dbReference>
<dbReference type="EC" id="1.1.1.271" evidence="5"/>
<dbReference type="InterPro" id="IPR028267">
    <property type="entry name" value="Pianissimo_N"/>
</dbReference>
<accession>A0AAD9RYU0</accession>
<proteinExistence type="inferred from homology"/>
<evidence type="ECO:0000313" key="12">
    <source>
        <dbReference type="Proteomes" id="UP001258017"/>
    </source>
</evidence>
<dbReference type="GO" id="GO:0050577">
    <property type="term" value="F:GDP-L-fucose synthase activity"/>
    <property type="evidence" value="ECO:0007669"/>
    <property type="project" value="UniProtKB-EC"/>
</dbReference>
<dbReference type="SMART" id="SM01307">
    <property type="entry name" value="RICTOR_M"/>
    <property type="match status" value="1"/>
</dbReference>
<evidence type="ECO:0000259" key="9">
    <source>
        <dbReference type="SMART" id="SM01308"/>
    </source>
</evidence>